<evidence type="ECO:0000313" key="1">
    <source>
        <dbReference type="EMBL" id="MDK2598369.1"/>
    </source>
</evidence>
<proteinExistence type="predicted"/>
<name>A0ABT7ETI7_9GAMM</name>
<keyword evidence="2" id="KW-1185">Reference proteome</keyword>
<comment type="caution">
    <text evidence="1">The sequence shown here is derived from an EMBL/GenBank/DDBJ whole genome shotgun (WGS) entry which is preliminary data.</text>
</comment>
<reference evidence="1 2" key="1">
    <citation type="submission" date="2023-05" db="EMBL/GenBank/DDBJ databases">
        <title>Pseudoalteromonas ardens sp. nov., Pseudoalteromonas obscura sp. nov., and Pseudoalteromonas umbrosa sp. nov., isolated from the coral Montipora capitata.</title>
        <authorList>
            <person name="Thomas E.M."/>
            <person name="Smith E.M."/>
            <person name="Papke E."/>
            <person name="Shlafstein M.D."/>
            <person name="Oline D.K."/>
            <person name="Videau P."/>
            <person name="Saw J.H."/>
            <person name="Strangman W.K."/>
            <person name="Ushijima B."/>
        </authorList>
    </citation>
    <scope>NUCLEOTIDE SEQUENCE [LARGE SCALE GENOMIC DNA]</scope>
    <source>
        <strain evidence="1 2">P94</strain>
    </source>
</reference>
<accession>A0ABT7ETI7</accession>
<dbReference type="RefSeq" id="WP_211013226.1">
    <property type="nucleotide sequence ID" value="NZ_JASJUT010000017.1"/>
</dbReference>
<organism evidence="1 2">
    <name type="scientific">Pseudoalteromonas obscura</name>
    <dbReference type="NCBI Taxonomy" id="3048491"/>
    <lineage>
        <taxon>Bacteria</taxon>
        <taxon>Pseudomonadati</taxon>
        <taxon>Pseudomonadota</taxon>
        <taxon>Gammaproteobacteria</taxon>
        <taxon>Alteromonadales</taxon>
        <taxon>Pseudoalteromonadaceae</taxon>
        <taxon>Pseudoalteromonas</taxon>
    </lineage>
</organism>
<evidence type="ECO:0000313" key="2">
    <source>
        <dbReference type="Proteomes" id="UP001231915"/>
    </source>
</evidence>
<gene>
    <name evidence="1" type="ORF">QNM18_25265</name>
</gene>
<protein>
    <submittedName>
        <fullName evidence="1">Replication protein A</fullName>
    </submittedName>
</protein>
<sequence length="376" mass="42907">MKTPVKKVSLSNLPASIRRDIETIESAHQVEQLSLFVDCKTSSAGLKSSLSNTFVGYDLWSRFIRHKREQIPVNAASDKVIISRRVSEKVDNVLYEGVLDISPALIKGKDTDFFAWPSDREEKVERALVRLGSQGRIVKISGRVGERYAIVFTLRELQSELKSVSQTLSVNEIKESLLILKGAELSMQCREVNGESESYSESRMNYISSIHFSGANGKSTVKCVAFLNEVMSQQIEGLTYRSYYFDRVQSFKRSLSRWLTLRLYQVFKYAAVGKTYHFMLVNMSLKFGSITSQEDVDKSRLTAIRRDMTSTMKDLIDSDIINRYTIENEKDDDGNIVDYKYEIYPTARFCEEILSLNKQYKARLAKAEKLAGIESD</sequence>
<dbReference type="EMBL" id="JASJUT010000017">
    <property type="protein sequence ID" value="MDK2598369.1"/>
    <property type="molecule type" value="Genomic_DNA"/>
</dbReference>
<dbReference type="Proteomes" id="UP001231915">
    <property type="component" value="Unassembled WGS sequence"/>
</dbReference>